<evidence type="ECO:0000256" key="1">
    <source>
        <dbReference type="SAM" id="MobiDB-lite"/>
    </source>
</evidence>
<protein>
    <submittedName>
        <fullName evidence="2">Uncharacterized protein</fullName>
    </submittedName>
</protein>
<dbReference type="EMBL" id="FJOF01000007">
    <property type="protein sequence ID" value="CZR43430.1"/>
    <property type="molecule type" value="Genomic_DNA"/>
</dbReference>
<accession>A0A1L7VU47</accession>
<name>A0A1L7VU47_FUSPR</name>
<dbReference type="RefSeq" id="XP_031084021.1">
    <property type="nucleotide sequence ID" value="XM_031234267.1"/>
</dbReference>
<evidence type="ECO:0000313" key="2">
    <source>
        <dbReference type="EMBL" id="CZR43430.1"/>
    </source>
</evidence>
<organism evidence="2 3">
    <name type="scientific">Fusarium proliferatum (strain ET1)</name>
    <name type="common">Orchid endophyte fungus</name>
    <dbReference type="NCBI Taxonomy" id="1227346"/>
    <lineage>
        <taxon>Eukaryota</taxon>
        <taxon>Fungi</taxon>
        <taxon>Dikarya</taxon>
        <taxon>Ascomycota</taxon>
        <taxon>Pezizomycotina</taxon>
        <taxon>Sordariomycetes</taxon>
        <taxon>Hypocreomycetidae</taxon>
        <taxon>Hypocreales</taxon>
        <taxon>Nectriaceae</taxon>
        <taxon>Fusarium</taxon>
        <taxon>Fusarium fujikuroi species complex</taxon>
    </lineage>
</organism>
<feature type="region of interest" description="Disordered" evidence="1">
    <location>
        <begin position="26"/>
        <end position="47"/>
    </location>
</feature>
<dbReference type="GeneID" id="42052532"/>
<dbReference type="Proteomes" id="UP000183971">
    <property type="component" value="Unassembled WGS sequence"/>
</dbReference>
<comment type="caution">
    <text evidence="2">The sequence shown here is derived from an EMBL/GenBank/DDBJ whole genome shotgun (WGS) entry which is preliminary data.</text>
</comment>
<keyword evidence="3" id="KW-1185">Reference proteome</keyword>
<dbReference type="AlphaFoldDB" id="A0A1L7VU47"/>
<sequence>MFLCPSYFSLSILAEIPSLHHQHCFSSTAPTSEENDVSIESSLLPID</sequence>
<proteinExistence type="predicted"/>
<dbReference type="VEuPathDB" id="FungiDB:FPRO_07653"/>
<reference evidence="3" key="1">
    <citation type="journal article" date="2016" name="Genome Biol. Evol.">
        <title>Comparative 'omics' of the Fusarium fujikuroi species complex highlights differences in genetic potential and metabolite synthesis.</title>
        <authorList>
            <person name="Niehaus E.-M."/>
            <person name="Muensterkoetter M."/>
            <person name="Proctor R.H."/>
            <person name="Brown D.W."/>
            <person name="Sharon A."/>
            <person name="Idan Y."/>
            <person name="Oren-Young L."/>
            <person name="Sieber C.M."/>
            <person name="Novak O."/>
            <person name="Pencik A."/>
            <person name="Tarkowska D."/>
            <person name="Hromadova K."/>
            <person name="Freeman S."/>
            <person name="Maymon M."/>
            <person name="Elazar M."/>
            <person name="Youssef S.A."/>
            <person name="El-Shabrawy E.S.M."/>
            <person name="Shalaby A.B.A."/>
            <person name="Houterman P."/>
            <person name="Brock N.L."/>
            <person name="Burkhardt I."/>
            <person name="Tsavkelova E.A."/>
            <person name="Dickschat J.S."/>
            <person name="Galuszka P."/>
            <person name="Gueldener U."/>
            <person name="Tudzynski B."/>
        </authorList>
    </citation>
    <scope>NUCLEOTIDE SEQUENCE [LARGE SCALE GENOMIC DNA]</scope>
    <source>
        <strain evidence="3">ET1</strain>
    </source>
</reference>
<gene>
    <name evidence="2" type="ORF">FPRO_07653</name>
</gene>
<evidence type="ECO:0000313" key="3">
    <source>
        <dbReference type="Proteomes" id="UP000183971"/>
    </source>
</evidence>